<name>F6GZA0_VITVI</name>
<dbReference type="HOGENOM" id="CLU_3018222_0_0_1"/>
<reference evidence="2" key="1">
    <citation type="journal article" date="2007" name="Nature">
        <title>The grapevine genome sequence suggests ancestral hexaploidization in major angiosperm phyla.</title>
        <authorList>
            <consortium name="The French-Italian Public Consortium for Grapevine Genome Characterization."/>
            <person name="Jaillon O."/>
            <person name="Aury J.-M."/>
            <person name="Noel B."/>
            <person name="Policriti A."/>
            <person name="Clepet C."/>
            <person name="Casagrande A."/>
            <person name="Choisne N."/>
            <person name="Aubourg S."/>
            <person name="Vitulo N."/>
            <person name="Jubin C."/>
            <person name="Vezzi A."/>
            <person name="Legeai F."/>
            <person name="Hugueney P."/>
            <person name="Dasilva C."/>
            <person name="Horner D."/>
            <person name="Mica E."/>
            <person name="Jublot D."/>
            <person name="Poulain J."/>
            <person name="Bruyere C."/>
            <person name="Billault A."/>
            <person name="Segurens B."/>
            <person name="Gouyvenoux M."/>
            <person name="Ugarte E."/>
            <person name="Cattonaro F."/>
            <person name="Anthouard V."/>
            <person name="Vico V."/>
            <person name="Del Fabbro C."/>
            <person name="Alaux M."/>
            <person name="Di Gaspero G."/>
            <person name="Dumas V."/>
            <person name="Felice N."/>
            <person name="Paillard S."/>
            <person name="Juman I."/>
            <person name="Moroldo M."/>
            <person name="Scalabrin S."/>
            <person name="Canaguier A."/>
            <person name="Le Clainche I."/>
            <person name="Malacrida G."/>
            <person name="Durand E."/>
            <person name="Pesole G."/>
            <person name="Laucou V."/>
            <person name="Chatelet P."/>
            <person name="Merdinoglu D."/>
            <person name="Delledonne M."/>
            <person name="Pezzotti M."/>
            <person name="Lecharny A."/>
            <person name="Scarpelli C."/>
            <person name="Artiguenave F."/>
            <person name="Pe M.E."/>
            <person name="Valle G."/>
            <person name="Morgante M."/>
            <person name="Caboche M."/>
            <person name="Adam-Blondon A.-F."/>
            <person name="Weissenbach J."/>
            <person name="Quetier F."/>
            <person name="Wincker P."/>
        </authorList>
    </citation>
    <scope>NUCLEOTIDE SEQUENCE [LARGE SCALE GENOMIC DNA]</scope>
    <source>
        <strain evidence="2">cv. Pinot noir / PN40024</strain>
    </source>
</reference>
<keyword evidence="2" id="KW-1185">Reference proteome</keyword>
<protein>
    <submittedName>
        <fullName evidence="1">Uncharacterized protein</fullName>
    </submittedName>
</protein>
<dbReference type="Proteomes" id="UP000009183">
    <property type="component" value="Unassembled WGS sequence, unordered"/>
</dbReference>
<evidence type="ECO:0000313" key="2">
    <source>
        <dbReference type="Proteomes" id="UP000009183"/>
    </source>
</evidence>
<gene>
    <name evidence="1" type="ORF">VIT_00s0345g00010</name>
</gene>
<organism evidence="1 2">
    <name type="scientific">Vitis vinifera</name>
    <name type="common">Grape</name>
    <dbReference type="NCBI Taxonomy" id="29760"/>
    <lineage>
        <taxon>Eukaryota</taxon>
        <taxon>Viridiplantae</taxon>
        <taxon>Streptophyta</taxon>
        <taxon>Embryophyta</taxon>
        <taxon>Tracheophyta</taxon>
        <taxon>Spermatophyta</taxon>
        <taxon>Magnoliopsida</taxon>
        <taxon>eudicotyledons</taxon>
        <taxon>Gunneridae</taxon>
        <taxon>Pentapetalae</taxon>
        <taxon>rosids</taxon>
        <taxon>Vitales</taxon>
        <taxon>Vitaceae</taxon>
        <taxon>Viteae</taxon>
        <taxon>Vitis</taxon>
    </lineage>
</organism>
<sequence>MSGGVHLNWFVKQCLLSCELFIKISMAGSSMLKVSGEPISNNSYMSEEYFQCTKPV</sequence>
<accession>F6GZA0</accession>
<proteinExistence type="predicted"/>
<dbReference type="PaxDb" id="29760-VIT_00s0345g00010.t01"/>
<dbReference type="AlphaFoldDB" id="F6GZA0"/>
<dbReference type="EMBL" id="FN594995">
    <property type="protein sequence ID" value="CCB45286.1"/>
    <property type="molecule type" value="Genomic_DNA"/>
</dbReference>
<evidence type="ECO:0000313" key="1">
    <source>
        <dbReference type="EMBL" id="CCB45286.1"/>
    </source>
</evidence>
<dbReference type="InParanoid" id="F6GZA0"/>